<name>A0A4R2GBB2_9BACT</name>
<dbReference type="OrthoDB" id="9803968at2"/>
<gene>
    <name evidence="2" type="ORF">EV194_11746</name>
</gene>
<evidence type="ECO:0000313" key="2">
    <source>
        <dbReference type="EMBL" id="TCO04981.1"/>
    </source>
</evidence>
<evidence type="ECO:0000313" key="3">
    <source>
        <dbReference type="Proteomes" id="UP000295221"/>
    </source>
</evidence>
<dbReference type="EMBL" id="SLWK01000017">
    <property type="protein sequence ID" value="TCO04981.1"/>
    <property type="molecule type" value="Genomic_DNA"/>
</dbReference>
<sequence>MSKRIIAENLALFYREAARFYGDLPAFATRKRALEWQPVSYSELYEQGMDLATGLIELGVNAREHIGLFGDNRYEWMLADYAVQFCGAADVPRGTDVTDSELVYIINHAGIRFAFVETVDLQRRVLELRDQLPSLKEIILLDPNGHAESGVRKLIDVLNLGSRLRIDGDRQAEIRMADIKPEDLFTLIYTSGTTGTPKGVMLTHSNIISQIKTLPGIHNCNDRVLSILPIWHVFERVIEMYTISFGGCTYYSSVKTLGEDLRNVEPTFMASAPRVWEKLHERIIKGVKSSHPVRQILFHIAYYLSKQFKASEYFITNRYLKLQHQPSWKHWFLLPLHLLRWVMVLPWYGFFNVAVLERIRLGAGGALKTTISGGGALPAEIDQFFNNVGIPVLEGYGMTETSPVISVRPSNNLVVGTVGPPLPETKIKIVDPISGDTLYPNEGLPYTGRGIKGEIWIKGPQVMKGYYKEPELSAQTIKDGWLKTGDLGMITHNNCLKILGRCKATIVLSNGENVEPEPIEMRLQQSQYIDHCMLVGQDKKFISALIVPVLSEFHQIGIPVNSGKELIVNPEVQKIIREEIRRMTSNGSVRYQQIKDFRLLPDGFQVGEELTNLHKLKRHVIQEKYNHVIEELFASDTIKGF</sequence>
<dbReference type="RefSeq" id="WP_132435219.1">
    <property type="nucleotide sequence ID" value="NZ_SLWK01000017.1"/>
</dbReference>
<dbReference type="Pfam" id="PF23562">
    <property type="entry name" value="AMP-binding_C_3"/>
    <property type="match status" value="1"/>
</dbReference>
<keyword evidence="3" id="KW-1185">Reference proteome</keyword>
<proteinExistence type="predicted"/>
<dbReference type="Gene3D" id="3.40.50.12780">
    <property type="entry name" value="N-terminal domain of ligase-like"/>
    <property type="match status" value="1"/>
</dbReference>
<dbReference type="InterPro" id="IPR020845">
    <property type="entry name" value="AMP-binding_CS"/>
</dbReference>
<dbReference type="InterPro" id="IPR042099">
    <property type="entry name" value="ANL_N_sf"/>
</dbReference>
<dbReference type="AlphaFoldDB" id="A0A4R2GBB2"/>
<accession>A0A4R2GBB2</accession>
<dbReference type="Pfam" id="PF00501">
    <property type="entry name" value="AMP-binding"/>
    <property type="match status" value="1"/>
</dbReference>
<dbReference type="InterPro" id="IPR000873">
    <property type="entry name" value="AMP-dep_synth/lig_dom"/>
</dbReference>
<dbReference type="InterPro" id="IPR052987">
    <property type="entry name" value="Chloroplast_AMP-bd_Enzymes"/>
</dbReference>
<comment type="caution">
    <text evidence="2">The sequence shown here is derived from an EMBL/GenBank/DDBJ whole genome shotgun (WGS) entry which is preliminary data.</text>
</comment>
<dbReference type="SUPFAM" id="SSF56801">
    <property type="entry name" value="Acetyl-CoA synthetase-like"/>
    <property type="match status" value="1"/>
</dbReference>
<dbReference type="PROSITE" id="PS00455">
    <property type="entry name" value="AMP_BINDING"/>
    <property type="match status" value="1"/>
</dbReference>
<evidence type="ECO:0000259" key="1">
    <source>
        <dbReference type="Pfam" id="PF00501"/>
    </source>
</evidence>
<dbReference type="Proteomes" id="UP000295221">
    <property type="component" value="Unassembled WGS sequence"/>
</dbReference>
<feature type="domain" description="AMP-dependent synthetase/ligase" evidence="1">
    <location>
        <begin position="16"/>
        <end position="467"/>
    </location>
</feature>
<reference evidence="2 3" key="1">
    <citation type="submission" date="2019-03" db="EMBL/GenBank/DDBJ databases">
        <title>Genomic Encyclopedia of Type Strains, Phase IV (KMG-IV): sequencing the most valuable type-strain genomes for metagenomic binning, comparative biology and taxonomic classification.</title>
        <authorList>
            <person name="Goeker M."/>
        </authorList>
    </citation>
    <scope>NUCLEOTIDE SEQUENCE [LARGE SCALE GENOMIC DNA]</scope>
    <source>
        <strain evidence="2 3">DSM 24179</strain>
    </source>
</reference>
<organism evidence="2 3">
    <name type="scientific">Natronoflexus pectinivorans</name>
    <dbReference type="NCBI Taxonomy" id="682526"/>
    <lineage>
        <taxon>Bacteria</taxon>
        <taxon>Pseudomonadati</taxon>
        <taxon>Bacteroidota</taxon>
        <taxon>Bacteroidia</taxon>
        <taxon>Marinilabiliales</taxon>
        <taxon>Marinilabiliaceae</taxon>
        <taxon>Natronoflexus</taxon>
    </lineage>
</organism>
<protein>
    <submittedName>
        <fullName evidence="2">Long-chain acyl-CoA synthetase</fullName>
    </submittedName>
</protein>
<dbReference type="PANTHER" id="PTHR43813">
    <property type="entry name" value="ACYL-ACTIVATING ENZYME 16, CHLOROPLASTIC-RELATED"/>
    <property type="match status" value="1"/>
</dbReference>
<dbReference type="PANTHER" id="PTHR43813:SF1">
    <property type="entry name" value="ACYL-ACTIVATING ENZYME 16, CHLOROPLASTIC-RELATED"/>
    <property type="match status" value="1"/>
</dbReference>